<dbReference type="GO" id="GO:0005524">
    <property type="term" value="F:ATP binding"/>
    <property type="evidence" value="ECO:0007669"/>
    <property type="project" value="InterPro"/>
</dbReference>
<evidence type="ECO:0000313" key="1">
    <source>
        <dbReference type="Ensembl" id="ENSXETP00000087099"/>
    </source>
</evidence>
<dbReference type="Gene3D" id="1.10.560.10">
    <property type="entry name" value="GroEL-like equatorial domain"/>
    <property type="match status" value="1"/>
</dbReference>
<dbReference type="GeneID" id="100145168"/>
<dbReference type="Gene3D" id="3.50.7.10">
    <property type="entry name" value="GroEL"/>
    <property type="match status" value="1"/>
</dbReference>
<name>A0A6I8RQP6_XENTR</name>
<dbReference type="PANTHER" id="PTHR14667:SF2">
    <property type="entry name" value="BARDET-BIEDL SYNDROME 10 PROTEIN"/>
    <property type="match status" value="1"/>
</dbReference>
<reference evidence="1" key="1">
    <citation type="journal article" date="2010" name="Science">
        <title>The genome of the Western clawed frog Xenopus tropicalis.</title>
        <authorList>
            <person name="Hellsten U."/>
            <person name="Harland R.M."/>
            <person name="Gilchrist M.J."/>
            <person name="Hendrix D."/>
            <person name="Jurka J."/>
            <person name="Kapitonov V."/>
            <person name="Ovcharenko I."/>
            <person name="Putnam N.H."/>
            <person name="Shu S."/>
            <person name="Taher L."/>
            <person name="Blitz I.L."/>
            <person name="Blumberg B."/>
            <person name="Dichmann D.S."/>
            <person name="Dubchak I."/>
            <person name="Amaya E."/>
            <person name="Detter J.C."/>
            <person name="Fletcher R."/>
            <person name="Gerhard D.S."/>
            <person name="Goodstein D."/>
            <person name="Graves T."/>
            <person name="Grigoriev I.V."/>
            <person name="Grimwood J."/>
            <person name="Kawashima T."/>
            <person name="Lindquist E."/>
            <person name="Lucas S.M."/>
            <person name="Mead P.E."/>
            <person name="Mitros T."/>
            <person name="Ogino H."/>
            <person name="Ohta Y."/>
            <person name="Poliakov A.V."/>
            <person name="Pollet N."/>
            <person name="Robert J."/>
            <person name="Salamov A."/>
            <person name="Sater A.K."/>
            <person name="Schmutz J."/>
            <person name="Terry A."/>
            <person name="Vize P.D."/>
            <person name="Warren W.C."/>
            <person name="Wells D."/>
            <person name="Wills A."/>
            <person name="Wilson R.K."/>
            <person name="Zimmerman L.B."/>
            <person name="Zorn A.M."/>
            <person name="Grainger R."/>
            <person name="Grammer T."/>
            <person name="Khokha M.K."/>
            <person name="Richardson P.M."/>
            <person name="Rokhsar D.S."/>
        </authorList>
    </citation>
    <scope>NUCLEOTIDE SEQUENCE [LARGE SCALE GENOMIC DNA]</scope>
    <source>
        <strain evidence="1">Nigerian</strain>
    </source>
</reference>
<evidence type="ECO:0000313" key="3">
    <source>
        <dbReference type="RefSeq" id="XP_012815369.2"/>
    </source>
</evidence>
<evidence type="ECO:0000313" key="2">
    <source>
        <dbReference type="Proteomes" id="UP000008143"/>
    </source>
</evidence>
<dbReference type="GO" id="GO:0051131">
    <property type="term" value="P:chaperone-mediated protein complex assembly"/>
    <property type="evidence" value="ECO:0000318"/>
    <property type="project" value="GO_Central"/>
</dbReference>
<dbReference type="Gene3D" id="3.30.260.10">
    <property type="entry name" value="TCP-1-like chaperonin intermediate domain"/>
    <property type="match status" value="1"/>
</dbReference>
<dbReference type="AGR" id="Xenbase:XB-GENE-969108"/>
<dbReference type="InterPro" id="IPR002423">
    <property type="entry name" value="Cpn60/GroEL/TCP-1"/>
</dbReference>
<reference evidence="1" key="2">
    <citation type="submission" date="2020-05" db="UniProtKB">
        <authorList>
            <consortium name="Ensembl"/>
        </authorList>
    </citation>
    <scope>IDENTIFICATION</scope>
</reference>
<dbReference type="OMA" id="YFFKCMT"/>
<dbReference type="InterPro" id="IPR042619">
    <property type="entry name" value="BBS10"/>
</dbReference>
<dbReference type="SUPFAM" id="SSF48592">
    <property type="entry name" value="GroEL equatorial domain-like"/>
    <property type="match status" value="1"/>
</dbReference>
<dbReference type="GeneTree" id="ENSGT00390000002417"/>
<dbReference type="Xenbase" id="XB-GENE-969108">
    <property type="gene designation" value="bbs10"/>
</dbReference>
<dbReference type="InterPro" id="IPR027409">
    <property type="entry name" value="GroEL-like_apical_dom_sf"/>
</dbReference>
<evidence type="ECO:0000313" key="4">
    <source>
        <dbReference type="Xenbase" id="XB-GENE-969108"/>
    </source>
</evidence>
<dbReference type="Proteomes" id="UP000008143">
    <property type="component" value="Chromosome 3"/>
</dbReference>
<sequence>MCKGIPDMFFLEHMGLPVEVDLCQWKEMKKYPLSLDLNKVLQVAESLENIVCRCFGPEGGHVLFIKSTGDLLITRDGRKILESLLLDHPVARIVVHSACNHASVTGDGVKSFVLLLCGVLRELQAAINKKDLILSGGTTRNQNQGHVLKRLSNLMMTFQTEILENIIVKQLSPHFETVFLKETNTLSSRTIQSVLDTYFSGRIGYNNRAFISRLVADYFHRCLPHNKSIADVVHTVITCFSELHTEVLGEPIENSKIISGIVLHRQFAVYCPSGGKIRAVIITEQFHQYLSASDVTFAVCSDAQLHLSQIFLRQRTEKLMKHLQNMEVRLILSTVKQPEIVLFYAKQNGISVVDCLPAEEIELVRIITGASSLSTAYGDIVSRQHLDTFLITCCQPVLLGSRKYVQLTFSRSLTLLPHSLVICGPVKGLTEQLVSAIHSAFKMLQQLFQPVVTNCVGLDTAKNQGCCKTRKRESVQEQNVTCSKYQKDSVCECNSHGISLNHSPESIKCGGHIGSRIINGDIVLQMNSPIDNTGSVLPGGGTFEMLLNFYLQSFAKQCQDAELALVCSVVGNALLNIPQNIYKAKKRNTCFLFKYAQFISALKNNEAIETSQLGLESASCKYQLVASVLHCISKLVAIDYIVGVKCIPPNTTNDESTDDV</sequence>
<keyword evidence="2" id="KW-1185">Reference proteome</keyword>
<proteinExistence type="predicted"/>
<gene>
    <name evidence="1 3 4" type="primary">bbs10</name>
</gene>
<dbReference type="PANTHER" id="PTHR14667">
    <property type="entry name" value="BARDET-BIEDL SYNDROME 10 PROTEIN"/>
    <property type="match status" value="1"/>
</dbReference>
<dbReference type="CTD" id="79738"/>
<dbReference type="OrthoDB" id="9393833at2759"/>
<protein>
    <submittedName>
        <fullName evidence="1 3">Bardet-Biedl syndrome 10</fullName>
    </submittedName>
</protein>
<organism evidence="1">
    <name type="scientific">Xenopus tropicalis</name>
    <name type="common">Western clawed frog</name>
    <name type="synonym">Silurana tropicalis</name>
    <dbReference type="NCBI Taxonomy" id="8364"/>
    <lineage>
        <taxon>Eukaryota</taxon>
        <taxon>Metazoa</taxon>
        <taxon>Chordata</taxon>
        <taxon>Craniata</taxon>
        <taxon>Vertebrata</taxon>
        <taxon>Euteleostomi</taxon>
        <taxon>Amphibia</taxon>
        <taxon>Batrachia</taxon>
        <taxon>Anura</taxon>
        <taxon>Pipoidea</taxon>
        <taxon>Pipidae</taxon>
        <taxon>Xenopodinae</taxon>
        <taxon>Xenopus</taxon>
        <taxon>Silurana</taxon>
    </lineage>
</organism>
<dbReference type="InterPro" id="IPR027413">
    <property type="entry name" value="GROEL-like_equatorial_sf"/>
</dbReference>
<dbReference type="Pfam" id="PF00118">
    <property type="entry name" value="Cpn60_TCP1"/>
    <property type="match status" value="1"/>
</dbReference>
<dbReference type="AlphaFoldDB" id="A0A6I8RQP6"/>
<dbReference type="Bgee" id="ENSXETG00000031389">
    <property type="expression patterns" value="Expressed in ovary and 12 other cell types or tissues"/>
</dbReference>
<dbReference type="Ensembl" id="ENSXETT00000104319">
    <property type="protein sequence ID" value="ENSXETP00000087099"/>
    <property type="gene ID" value="ENSXETG00000031389"/>
</dbReference>
<dbReference type="RefSeq" id="XP_012815369.2">
    <property type="nucleotide sequence ID" value="XM_012959915.3"/>
</dbReference>
<dbReference type="InterPro" id="IPR027410">
    <property type="entry name" value="TCP-1-like_intermed_sf"/>
</dbReference>
<accession>A0A6I8RQP6</accession>
<reference evidence="3" key="3">
    <citation type="submission" date="2025-04" db="UniProtKB">
        <authorList>
            <consortium name="RefSeq"/>
        </authorList>
    </citation>
    <scope>IDENTIFICATION</scope>
    <source>
        <strain evidence="3">Nigerian</strain>
        <tissue evidence="3">Liver and blood</tissue>
    </source>
</reference>